<dbReference type="InterPro" id="IPR023796">
    <property type="entry name" value="Serpin_dom"/>
</dbReference>
<evidence type="ECO:0000313" key="5">
    <source>
        <dbReference type="Proteomes" id="UP000036403"/>
    </source>
</evidence>
<gene>
    <name evidence="4" type="ORF">RF55_15179</name>
</gene>
<proteinExistence type="predicted"/>
<name>A0A0J7K722_LASNI</name>
<feature type="domain" description="Serpin" evidence="3">
    <location>
        <begin position="25"/>
        <end position="136"/>
    </location>
</feature>
<dbReference type="InterPro" id="IPR042178">
    <property type="entry name" value="Serpin_sf_1"/>
</dbReference>
<sequence length="140" mass="16205">MSTEERICKLRNLLDSDTPSGDVTNYTLNPIFYLERDMPMRALLRDLGIQELLKPDAINLDDFFVDDESVHLGNAVHRISVSVTEEDTEACAANVIYTGQKTSRGPQYNYLNYNFPFVWLIYDKQRRNVLFVGAFNKFEK</sequence>
<dbReference type="OrthoDB" id="6353344at2759"/>
<dbReference type="STRING" id="67767.A0A0J7K722"/>
<reference evidence="4 5" key="1">
    <citation type="submission" date="2015-04" db="EMBL/GenBank/DDBJ databases">
        <title>Lasius niger genome sequencing.</title>
        <authorList>
            <person name="Konorov E.A."/>
            <person name="Nikitin M.A."/>
            <person name="Kirill M.V."/>
            <person name="Chang P."/>
        </authorList>
    </citation>
    <scope>NUCLEOTIDE SEQUENCE [LARGE SCALE GENOMIC DNA]</scope>
    <source>
        <tissue evidence="4">Whole</tissue>
    </source>
</reference>
<protein>
    <submittedName>
        <fullName evidence="4">Antithrombin-iii-like isoform 2 protein</fullName>
    </submittedName>
</protein>
<dbReference type="InterPro" id="IPR042185">
    <property type="entry name" value="Serpin_sf_2"/>
</dbReference>
<dbReference type="Pfam" id="PF00079">
    <property type="entry name" value="Serpin"/>
    <property type="match status" value="1"/>
</dbReference>
<evidence type="ECO:0000256" key="1">
    <source>
        <dbReference type="ARBA" id="ARBA00022690"/>
    </source>
</evidence>
<comment type="caution">
    <text evidence="4">The sequence shown here is derived from an EMBL/GenBank/DDBJ whole genome shotgun (WGS) entry which is preliminary data.</text>
</comment>
<dbReference type="GO" id="GO:0004867">
    <property type="term" value="F:serine-type endopeptidase inhibitor activity"/>
    <property type="evidence" value="ECO:0007669"/>
    <property type="project" value="UniProtKB-KW"/>
</dbReference>
<dbReference type="InterPro" id="IPR036186">
    <property type="entry name" value="Serpin_sf"/>
</dbReference>
<dbReference type="Proteomes" id="UP000036403">
    <property type="component" value="Unassembled WGS sequence"/>
</dbReference>
<keyword evidence="5" id="KW-1185">Reference proteome</keyword>
<keyword evidence="1" id="KW-0646">Protease inhibitor</keyword>
<organism evidence="4 5">
    <name type="scientific">Lasius niger</name>
    <name type="common">Black garden ant</name>
    <dbReference type="NCBI Taxonomy" id="67767"/>
    <lineage>
        <taxon>Eukaryota</taxon>
        <taxon>Metazoa</taxon>
        <taxon>Ecdysozoa</taxon>
        <taxon>Arthropoda</taxon>
        <taxon>Hexapoda</taxon>
        <taxon>Insecta</taxon>
        <taxon>Pterygota</taxon>
        <taxon>Neoptera</taxon>
        <taxon>Endopterygota</taxon>
        <taxon>Hymenoptera</taxon>
        <taxon>Apocrita</taxon>
        <taxon>Aculeata</taxon>
        <taxon>Formicoidea</taxon>
        <taxon>Formicidae</taxon>
        <taxon>Formicinae</taxon>
        <taxon>Lasius</taxon>
        <taxon>Lasius</taxon>
    </lineage>
</organism>
<evidence type="ECO:0000313" key="4">
    <source>
        <dbReference type="EMBL" id="KMQ85986.1"/>
    </source>
</evidence>
<dbReference type="AlphaFoldDB" id="A0A0J7K722"/>
<dbReference type="SUPFAM" id="SSF56574">
    <property type="entry name" value="Serpins"/>
    <property type="match status" value="1"/>
</dbReference>
<accession>A0A0J7K722</accession>
<evidence type="ECO:0000259" key="3">
    <source>
        <dbReference type="Pfam" id="PF00079"/>
    </source>
</evidence>
<evidence type="ECO:0000256" key="2">
    <source>
        <dbReference type="ARBA" id="ARBA00022900"/>
    </source>
</evidence>
<dbReference type="Gene3D" id="3.30.497.10">
    <property type="entry name" value="Antithrombin, subunit I, domain 2"/>
    <property type="match status" value="1"/>
</dbReference>
<dbReference type="EMBL" id="LBMM01012798">
    <property type="protein sequence ID" value="KMQ85986.1"/>
    <property type="molecule type" value="Genomic_DNA"/>
</dbReference>
<dbReference type="Gene3D" id="2.30.39.10">
    <property type="entry name" value="Alpha-1-antitrypsin, domain 1"/>
    <property type="match status" value="1"/>
</dbReference>
<keyword evidence="2" id="KW-0722">Serine protease inhibitor</keyword>
<dbReference type="PaxDb" id="67767-A0A0J7K722"/>